<protein>
    <submittedName>
        <fullName evidence="2">Uncharacterized protein</fullName>
    </submittedName>
</protein>
<keyword evidence="1" id="KW-0812">Transmembrane</keyword>
<dbReference type="Proteomes" id="UP000199060">
    <property type="component" value="Unassembled WGS sequence"/>
</dbReference>
<keyword evidence="1" id="KW-0472">Membrane</keyword>
<keyword evidence="1" id="KW-1133">Transmembrane helix</keyword>
<organism evidence="2 3">
    <name type="scientific">Algoriphagus faecimaris</name>
    <dbReference type="NCBI Taxonomy" id="686796"/>
    <lineage>
        <taxon>Bacteria</taxon>
        <taxon>Pseudomonadati</taxon>
        <taxon>Bacteroidota</taxon>
        <taxon>Cytophagia</taxon>
        <taxon>Cytophagales</taxon>
        <taxon>Cyclobacteriaceae</taxon>
        <taxon>Algoriphagus</taxon>
    </lineage>
</organism>
<dbReference type="AlphaFoldDB" id="A0A1G6PUW9"/>
<gene>
    <name evidence="2" type="ORF">SAMN04488104_100730</name>
</gene>
<feature type="transmembrane region" description="Helical" evidence="1">
    <location>
        <begin position="87"/>
        <end position="108"/>
    </location>
</feature>
<evidence type="ECO:0000256" key="1">
    <source>
        <dbReference type="SAM" id="Phobius"/>
    </source>
</evidence>
<feature type="transmembrane region" description="Helical" evidence="1">
    <location>
        <begin position="304"/>
        <end position="324"/>
    </location>
</feature>
<feature type="transmembrane region" description="Helical" evidence="1">
    <location>
        <begin position="59"/>
        <end position="81"/>
    </location>
</feature>
<accession>A0A1G6PUW9</accession>
<proteinExistence type="predicted"/>
<feature type="transmembrane region" description="Helical" evidence="1">
    <location>
        <begin position="162"/>
        <end position="185"/>
    </location>
</feature>
<reference evidence="3" key="1">
    <citation type="submission" date="2016-10" db="EMBL/GenBank/DDBJ databases">
        <authorList>
            <person name="Varghese N."/>
            <person name="Submissions S."/>
        </authorList>
    </citation>
    <scope>NUCLEOTIDE SEQUENCE [LARGE SCALE GENOMIC DNA]</scope>
    <source>
        <strain evidence="3">DSM 23095</strain>
    </source>
</reference>
<feature type="transmembrane region" description="Helical" evidence="1">
    <location>
        <begin position="273"/>
        <end position="292"/>
    </location>
</feature>
<evidence type="ECO:0000313" key="2">
    <source>
        <dbReference type="EMBL" id="SDC83155.1"/>
    </source>
</evidence>
<feature type="transmembrane region" description="Helical" evidence="1">
    <location>
        <begin position="197"/>
        <end position="216"/>
    </location>
</feature>
<dbReference type="RefSeq" id="WP_087938313.1">
    <property type="nucleotide sequence ID" value="NZ_FNAC01000007.1"/>
</dbReference>
<sequence>MLRKFYGMQARQEIYSDYLGHIWLLEFYLENGKFIFPPLFYLSVELFSKLLIPFVSPKVFAAGVILAAFTLLKFTLIYRYLIQNTQGQFFIMALLSLGLMLFFPYYLFQFEGPYWYMGKFTPTVWHNCTSTFVWPFSFLLFWEAQKWLDDQKKSRWYLMALWALLILLSKPSFLFAFIPVFPLMAYIKQKKLNAKTILFSSVLFLGLLGLREMIYLNSLDELIYLRNEKHSVIWLPFAVYQLYAESPILEFLASFAFLLLAFGLLGKSLLQKAEVQFALLLSLVSLLVYLLLAEEGYRFPDANFYWQIPISLSILYLVIIKNTWMDFRQKQDSKPALVSYGILLLGFMGHVASGVQYLHHYIATKSYL</sequence>
<feature type="transmembrane region" description="Helical" evidence="1">
    <location>
        <begin position="248"/>
        <end position="266"/>
    </location>
</feature>
<name>A0A1G6PUW9_9BACT</name>
<keyword evidence="3" id="KW-1185">Reference proteome</keyword>
<feature type="transmembrane region" description="Helical" evidence="1">
    <location>
        <begin position="336"/>
        <end position="358"/>
    </location>
</feature>
<dbReference type="OrthoDB" id="1092558at2"/>
<dbReference type="EMBL" id="FNAC01000007">
    <property type="protein sequence ID" value="SDC83155.1"/>
    <property type="molecule type" value="Genomic_DNA"/>
</dbReference>
<evidence type="ECO:0000313" key="3">
    <source>
        <dbReference type="Proteomes" id="UP000199060"/>
    </source>
</evidence>